<evidence type="ECO:0000256" key="1">
    <source>
        <dbReference type="SAM" id="MobiDB-lite"/>
    </source>
</evidence>
<feature type="compositionally biased region" description="Polar residues" evidence="1">
    <location>
        <begin position="60"/>
        <end position="72"/>
    </location>
</feature>
<evidence type="ECO:0000313" key="3">
    <source>
        <dbReference type="Proteomes" id="UP000257109"/>
    </source>
</evidence>
<dbReference type="Proteomes" id="UP000257109">
    <property type="component" value="Unassembled WGS sequence"/>
</dbReference>
<dbReference type="InterPro" id="IPR044661">
    <property type="entry name" value="MED15a/b/c-like"/>
</dbReference>
<dbReference type="AlphaFoldDB" id="A0A371HJ30"/>
<dbReference type="GO" id="GO:0031490">
    <property type="term" value="F:chromatin DNA binding"/>
    <property type="evidence" value="ECO:0007669"/>
    <property type="project" value="InterPro"/>
</dbReference>
<protein>
    <submittedName>
        <fullName evidence="2">Mediator of RNA polymerase II transcription subunit 15a</fullName>
    </submittedName>
</protein>
<accession>A0A371HJ30</accession>
<evidence type="ECO:0000313" key="2">
    <source>
        <dbReference type="EMBL" id="RDY02793.1"/>
    </source>
</evidence>
<feature type="region of interest" description="Disordered" evidence="1">
    <location>
        <begin position="56"/>
        <end position="80"/>
    </location>
</feature>
<dbReference type="PANTHER" id="PTHR33137:SF37">
    <property type="entry name" value="MEDIATOR COMPLEX SUBUNIT 15 KIX DOMAIN-CONTAINING PROTEIN"/>
    <property type="match status" value="1"/>
</dbReference>
<dbReference type="OrthoDB" id="1896842at2759"/>
<name>A0A371HJ30_MUCPR</name>
<proteinExistence type="predicted"/>
<keyword evidence="3" id="KW-1185">Reference proteome</keyword>
<dbReference type="PANTHER" id="PTHR33137">
    <property type="entry name" value="MEDIATOR OF RNA POLYMERASE II TRANSCRIPTION SUBUNIT 15A-RELATED"/>
    <property type="match status" value="1"/>
</dbReference>
<sequence>HESIPQQPKTADMGKCEHHKRALEYIFALFKVNKSQITLDFEEKLDKVETYIHSIEKTKNGPSHSKITQVGETSEKKPTSQAMDLQSSHLTEQNFQQNNMLLQDHPVESQFISSHSQANQVSIEQGYENVVQQQTNGEITSAVISTSEILASPMLGNCNKVKANCQDHVVVSNDSSPAMQHLIKVMTSVSTEALVASCGDIGMVVKLNDDKSTLEPLNGPPIGAIGTNLEGVIVTDSQARYLTRDFVPRERKMNRFINSIPTSDSLLQLTSAEKPFSNSFTTQENCTLSEEIKEINKRLVDTEIVVDKEKISPSVVKGDIQHGEGLIVKLLFNSVSFNLNQNSNHASNKKSIIRPLWLHIPTSYPHCSVVILDETSSEARKDLNDLSMKVNLKLRLSLQMLSQPLSLKDIAILWDRCAREVICEYAQLHGGGTFTSKYGGWEMCLDAS</sequence>
<reference evidence="2" key="1">
    <citation type="submission" date="2018-05" db="EMBL/GenBank/DDBJ databases">
        <title>Draft genome of Mucuna pruriens seed.</title>
        <authorList>
            <person name="Nnadi N.E."/>
            <person name="Vos R."/>
            <person name="Hasami M.H."/>
            <person name="Devisetty U.K."/>
            <person name="Aguiy J.C."/>
        </authorList>
    </citation>
    <scope>NUCLEOTIDE SEQUENCE [LARGE SCALE GENOMIC DNA]</scope>
    <source>
        <strain evidence="2">JCA_2017</strain>
    </source>
</reference>
<comment type="caution">
    <text evidence="2">The sequence shown here is derived from an EMBL/GenBank/DDBJ whole genome shotgun (WGS) entry which is preliminary data.</text>
</comment>
<gene>
    <name evidence="2" type="primary">MED15A</name>
    <name evidence="2" type="ORF">CR513_13705</name>
</gene>
<dbReference type="EMBL" id="QJKJ01002458">
    <property type="protein sequence ID" value="RDY02793.1"/>
    <property type="molecule type" value="Genomic_DNA"/>
</dbReference>
<dbReference type="GO" id="GO:0003713">
    <property type="term" value="F:transcription coactivator activity"/>
    <property type="evidence" value="ECO:0007669"/>
    <property type="project" value="InterPro"/>
</dbReference>
<organism evidence="2 3">
    <name type="scientific">Mucuna pruriens</name>
    <name type="common">Velvet bean</name>
    <name type="synonym">Dolichos pruriens</name>
    <dbReference type="NCBI Taxonomy" id="157652"/>
    <lineage>
        <taxon>Eukaryota</taxon>
        <taxon>Viridiplantae</taxon>
        <taxon>Streptophyta</taxon>
        <taxon>Embryophyta</taxon>
        <taxon>Tracheophyta</taxon>
        <taxon>Spermatophyta</taxon>
        <taxon>Magnoliopsida</taxon>
        <taxon>eudicotyledons</taxon>
        <taxon>Gunneridae</taxon>
        <taxon>Pentapetalae</taxon>
        <taxon>rosids</taxon>
        <taxon>fabids</taxon>
        <taxon>Fabales</taxon>
        <taxon>Fabaceae</taxon>
        <taxon>Papilionoideae</taxon>
        <taxon>50 kb inversion clade</taxon>
        <taxon>NPAAA clade</taxon>
        <taxon>indigoferoid/millettioid clade</taxon>
        <taxon>Phaseoleae</taxon>
        <taxon>Mucuna</taxon>
    </lineage>
</organism>
<feature type="non-terminal residue" evidence="2">
    <location>
        <position position="1"/>
    </location>
</feature>
<dbReference type="STRING" id="157652.A0A371HJ30"/>